<dbReference type="EMBL" id="JACIIX010000013">
    <property type="protein sequence ID" value="MBB6211681.1"/>
    <property type="molecule type" value="Genomic_DNA"/>
</dbReference>
<comment type="caution">
    <text evidence="1">The sequence shown here is derived from an EMBL/GenBank/DDBJ whole genome shotgun (WGS) entry which is preliminary data.</text>
</comment>
<dbReference type="SUPFAM" id="SSF53474">
    <property type="entry name" value="alpha/beta-Hydrolases"/>
    <property type="match status" value="1"/>
</dbReference>
<accession>A0A7X0DN33</accession>
<proteinExistence type="predicted"/>
<dbReference type="Proteomes" id="UP000544872">
    <property type="component" value="Unassembled WGS sequence"/>
</dbReference>
<sequence length="209" mass="21650">MTSAVKTVWLIHGWSYTPALWDAVAAALSGAPLRLERVDLGYFGPEHRPVGRPDLVVGHSFGSLWALMHPDLAAVPVLAVNGFTRFAAAPDFAAGVAPRGLARMIRGISSDAAAVLAGFRAQIGDAAAVPEGPPESGRLIGDLERLRDDIAALHAAPLTALAGDGDPLIPPDHSRACFGDSVRFVSGGGHLLPLTHPAVVADAIRACLP</sequence>
<organism evidence="1 2">
    <name type="scientific">Novispirillum itersonii</name>
    <name type="common">Aquaspirillum itersonii</name>
    <dbReference type="NCBI Taxonomy" id="189"/>
    <lineage>
        <taxon>Bacteria</taxon>
        <taxon>Pseudomonadati</taxon>
        <taxon>Pseudomonadota</taxon>
        <taxon>Alphaproteobacteria</taxon>
        <taxon>Rhodospirillales</taxon>
        <taxon>Novispirillaceae</taxon>
        <taxon>Novispirillum</taxon>
    </lineage>
</organism>
<evidence type="ECO:0000313" key="1">
    <source>
        <dbReference type="EMBL" id="MBB6211681.1"/>
    </source>
</evidence>
<evidence type="ECO:0000313" key="2">
    <source>
        <dbReference type="Proteomes" id="UP000544872"/>
    </source>
</evidence>
<keyword evidence="1" id="KW-0378">Hydrolase</keyword>
<dbReference type="Gene3D" id="3.40.50.1820">
    <property type="entry name" value="alpha/beta hydrolase"/>
    <property type="match status" value="1"/>
</dbReference>
<reference evidence="1 2" key="1">
    <citation type="submission" date="2020-08" db="EMBL/GenBank/DDBJ databases">
        <title>Genomic Encyclopedia of Type Strains, Phase IV (KMG-IV): sequencing the most valuable type-strain genomes for metagenomic binning, comparative biology and taxonomic classification.</title>
        <authorList>
            <person name="Goeker M."/>
        </authorList>
    </citation>
    <scope>NUCLEOTIDE SEQUENCE [LARGE SCALE GENOMIC DNA]</scope>
    <source>
        <strain evidence="1 2">DSM 11590</strain>
    </source>
</reference>
<protein>
    <submittedName>
        <fullName evidence="1">Pimeloyl-[acyl-carrier protein] methyl ester esterase</fullName>
        <ecNumber evidence="1">3.1.1.85</ecNumber>
    </submittedName>
</protein>
<name>A0A7X0DN33_NOVIT</name>
<keyword evidence="2" id="KW-1185">Reference proteome</keyword>
<gene>
    <name evidence="1" type="ORF">FHS48_003124</name>
</gene>
<dbReference type="RefSeq" id="WP_184264676.1">
    <property type="nucleotide sequence ID" value="NZ_JACIIX010000013.1"/>
</dbReference>
<dbReference type="AlphaFoldDB" id="A0A7X0DN33"/>
<dbReference type="EC" id="3.1.1.85" evidence="1"/>
<dbReference type="GO" id="GO:0090499">
    <property type="term" value="F:pimelyl-[acyl-carrier protein] methyl ester esterase activity"/>
    <property type="evidence" value="ECO:0007669"/>
    <property type="project" value="UniProtKB-EC"/>
</dbReference>
<dbReference type="InterPro" id="IPR029058">
    <property type="entry name" value="AB_hydrolase_fold"/>
</dbReference>